<dbReference type="Proteomes" id="UP000241462">
    <property type="component" value="Unassembled WGS sequence"/>
</dbReference>
<accession>A0A2T2ZV33</accession>
<dbReference type="InterPro" id="IPR011032">
    <property type="entry name" value="GroES-like_sf"/>
</dbReference>
<dbReference type="GO" id="GO:0016651">
    <property type="term" value="F:oxidoreductase activity, acting on NAD(P)H"/>
    <property type="evidence" value="ECO:0007669"/>
    <property type="project" value="InterPro"/>
</dbReference>
<dbReference type="SUPFAM" id="SSF50129">
    <property type="entry name" value="GroES-like"/>
    <property type="match status" value="1"/>
</dbReference>
<dbReference type="PANTHER" id="PTHR45348">
    <property type="entry name" value="HYPOTHETICAL OXIDOREDUCTASE (EUROFUNG)"/>
    <property type="match status" value="1"/>
</dbReference>
<dbReference type="SMART" id="SM00829">
    <property type="entry name" value="PKS_ER"/>
    <property type="match status" value="1"/>
</dbReference>
<keyword evidence="6" id="KW-1185">Reference proteome</keyword>
<protein>
    <submittedName>
        <fullName evidence="5">Chaperonin 10-like protein</fullName>
    </submittedName>
</protein>
<dbReference type="STRING" id="2025994.A0A2T2ZV33"/>
<evidence type="ECO:0000256" key="3">
    <source>
        <dbReference type="ARBA" id="ARBA00023002"/>
    </source>
</evidence>
<dbReference type="Gene3D" id="3.40.50.720">
    <property type="entry name" value="NAD(P)-binding Rossmann-like Domain"/>
    <property type="match status" value="1"/>
</dbReference>
<evidence type="ECO:0000256" key="2">
    <source>
        <dbReference type="ARBA" id="ARBA00022857"/>
    </source>
</evidence>
<evidence type="ECO:0000313" key="6">
    <source>
        <dbReference type="Proteomes" id="UP000241462"/>
    </source>
</evidence>
<dbReference type="InterPro" id="IPR013149">
    <property type="entry name" value="ADH-like_C"/>
</dbReference>
<evidence type="ECO:0000256" key="1">
    <source>
        <dbReference type="ARBA" id="ARBA00008072"/>
    </source>
</evidence>
<dbReference type="EMBL" id="KZ678649">
    <property type="protein sequence ID" value="PSR77537.1"/>
    <property type="molecule type" value="Genomic_DNA"/>
</dbReference>
<evidence type="ECO:0000259" key="4">
    <source>
        <dbReference type="SMART" id="SM00829"/>
    </source>
</evidence>
<dbReference type="InterPro" id="IPR036291">
    <property type="entry name" value="NAD(P)-bd_dom_sf"/>
</dbReference>
<organism evidence="5 6">
    <name type="scientific">Coniella lustricola</name>
    <dbReference type="NCBI Taxonomy" id="2025994"/>
    <lineage>
        <taxon>Eukaryota</taxon>
        <taxon>Fungi</taxon>
        <taxon>Dikarya</taxon>
        <taxon>Ascomycota</taxon>
        <taxon>Pezizomycotina</taxon>
        <taxon>Sordariomycetes</taxon>
        <taxon>Sordariomycetidae</taxon>
        <taxon>Diaporthales</taxon>
        <taxon>Schizoparmaceae</taxon>
        <taxon>Coniella</taxon>
    </lineage>
</organism>
<keyword evidence="3" id="KW-0560">Oxidoreductase</keyword>
<dbReference type="OrthoDB" id="48317at2759"/>
<dbReference type="AlphaFoldDB" id="A0A2T2ZV33"/>
<dbReference type="Pfam" id="PF00107">
    <property type="entry name" value="ADH_zinc_N"/>
    <property type="match status" value="1"/>
</dbReference>
<dbReference type="InterPro" id="IPR047122">
    <property type="entry name" value="Trans-enoyl_RdTase-like"/>
</dbReference>
<dbReference type="InterPro" id="IPR013154">
    <property type="entry name" value="ADH-like_N"/>
</dbReference>
<proteinExistence type="inferred from homology"/>
<keyword evidence="2" id="KW-0521">NADP</keyword>
<dbReference type="CDD" id="cd08249">
    <property type="entry name" value="enoyl_reductase_like"/>
    <property type="match status" value="1"/>
</dbReference>
<dbReference type="InterPro" id="IPR020843">
    <property type="entry name" value="ER"/>
</dbReference>
<feature type="domain" description="Enoyl reductase (ER)" evidence="4">
    <location>
        <begin position="13"/>
        <end position="352"/>
    </location>
</feature>
<evidence type="ECO:0000313" key="5">
    <source>
        <dbReference type="EMBL" id="PSR77537.1"/>
    </source>
</evidence>
<comment type="similarity">
    <text evidence="1">Belongs to the zinc-containing alcohol dehydrogenase family.</text>
</comment>
<dbReference type="Pfam" id="PF08240">
    <property type="entry name" value="ADH_N"/>
    <property type="match status" value="1"/>
</dbReference>
<name>A0A2T2ZV33_9PEZI</name>
<dbReference type="Gene3D" id="3.90.180.10">
    <property type="entry name" value="Medium-chain alcohol dehydrogenases, catalytic domain"/>
    <property type="match status" value="1"/>
</dbReference>
<dbReference type="InParanoid" id="A0A2T2ZV33"/>
<gene>
    <name evidence="5" type="ORF">BD289DRAFT_417538</name>
</gene>
<dbReference type="PANTHER" id="PTHR45348:SF6">
    <property type="entry name" value="TRANS-ENOYL REDUCTASE APDC"/>
    <property type="match status" value="1"/>
</dbReference>
<sequence>MSLPKSHTVVAAESRGKLKIVTDAPVPELEADMVLVKTAAVAINPHDAKTLDYSVVPNAILGGDFSGTVVALGANTIASGRFAVGDRVAGTVLGMNKLRPDVGAFGEYVNAMADFLLKLPDDMSFEDAATLPLGVATAMYALFSELRIPVSLDQLCAAKEKNAGEHNEGEFVLVAGGSTATGTRAIQLLKLAGLRPIATCSPSNFDLAFRFGAEEVFDYHLDSCATSIRAYTGNNLAYALDCIAQGETTQLCYFALGRAGGRYVTLEPYRAAITQSRALTVQPSWFMAPTLIGAEVDMHGEFARQARPEDRIFGAKAFVAMQGLLDRGLVKTHPVKVMSGAWEGVARGVDTIRAEPPSGYKLVYPVC</sequence>
<dbReference type="SUPFAM" id="SSF51735">
    <property type="entry name" value="NAD(P)-binding Rossmann-fold domains"/>
    <property type="match status" value="1"/>
</dbReference>
<reference evidence="5 6" key="1">
    <citation type="journal article" date="2018" name="Mycol. Prog.">
        <title>Coniella lustricola, a new species from submerged detritus.</title>
        <authorList>
            <person name="Raudabaugh D.B."/>
            <person name="Iturriaga T."/>
            <person name="Carver A."/>
            <person name="Mondo S."/>
            <person name="Pangilinan J."/>
            <person name="Lipzen A."/>
            <person name="He G."/>
            <person name="Amirebrahimi M."/>
            <person name="Grigoriev I.V."/>
            <person name="Miller A.N."/>
        </authorList>
    </citation>
    <scope>NUCLEOTIDE SEQUENCE [LARGE SCALE GENOMIC DNA]</scope>
    <source>
        <strain evidence="5 6">B22-T-1</strain>
    </source>
</reference>